<dbReference type="PANTHER" id="PTHR43394">
    <property type="entry name" value="ATP-DEPENDENT PERMEASE MDL1, MITOCHONDRIAL"/>
    <property type="match status" value="1"/>
</dbReference>
<feature type="domain" description="ABC transporter" evidence="11">
    <location>
        <begin position="1008"/>
        <end position="1254"/>
    </location>
</feature>
<evidence type="ECO:0000259" key="11">
    <source>
        <dbReference type="PROSITE" id="PS50893"/>
    </source>
</evidence>
<keyword evidence="8 10" id="KW-0472">Membrane</keyword>
<dbReference type="InterPro" id="IPR003593">
    <property type="entry name" value="AAA+_ATPase"/>
</dbReference>
<dbReference type="GO" id="GO:0015421">
    <property type="term" value="F:ABC-type oligopeptide transporter activity"/>
    <property type="evidence" value="ECO:0007669"/>
    <property type="project" value="TreeGrafter"/>
</dbReference>
<dbReference type="GO" id="GO:0005743">
    <property type="term" value="C:mitochondrial inner membrane"/>
    <property type="evidence" value="ECO:0007669"/>
    <property type="project" value="TreeGrafter"/>
</dbReference>
<feature type="transmembrane region" description="Helical" evidence="10">
    <location>
        <begin position="46"/>
        <end position="70"/>
    </location>
</feature>
<feature type="transmembrane region" description="Helical" evidence="10">
    <location>
        <begin position="695"/>
        <end position="715"/>
    </location>
</feature>
<feature type="transmembrane region" description="Helical" evidence="10">
    <location>
        <begin position="911"/>
        <end position="931"/>
    </location>
</feature>
<feature type="region of interest" description="Disordered" evidence="9">
    <location>
        <begin position="1"/>
        <end position="25"/>
    </location>
</feature>
<evidence type="ECO:0000256" key="7">
    <source>
        <dbReference type="ARBA" id="ARBA00022989"/>
    </source>
</evidence>
<feature type="compositionally biased region" description="Basic and acidic residues" evidence="9">
    <location>
        <begin position="1"/>
        <end position="18"/>
    </location>
</feature>
<dbReference type="EMBL" id="JAAFOW010001574">
    <property type="protein sequence ID" value="KAF5260082.1"/>
    <property type="molecule type" value="Genomic_DNA"/>
</dbReference>
<dbReference type="CDD" id="cd18577">
    <property type="entry name" value="ABC_6TM_Pgp_ABCB1_D1_like"/>
    <property type="match status" value="1"/>
</dbReference>
<keyword evidence="4 10" id="KW-0812">Transmembrane</keyword>
<dbReference type="CDD" id="cd03249">
    <property type="entry name" value="ABC_MTABC3_MDL1_MDL2"/>
    <property type="match status" value="1"/>
</dbReference>
<dbReference type="PROSITE" id="PS50929">
    <property type="entry name" value="ABC_TM1F"/>
    <property type="match status" value="2"/>
</dbReference>
<dbReference type="InterPro" id="IPR036640">
    <property type="entry name" value="ABC1_TM_sf"/>
</dbReference>
<dbReference type="CDD" id="cd18578">
    <property type="entry name" value="ABC_6TM_Pgp_ABCB1_D2_like"/>
    <property type="match status" value="1"/>
</dbReference>
<feature type="domain" description="ABC transmembrane type-1" evidence="12">
    <location>
        <begin position="710"/>
        <end position="972"/>
    </location>
</feature>
<feature type="transmembrane region" description="Helical" evidence="10">
    <location>
        <begin position="311"/>
        <end position="333"/>
    </location>
</feature>
<dbReference type="Gene3D" id="3.40.50.300">
    <property type="entry name" value="P-loop containing nucleotide triphosphate hydrolases"/>
    <property type="match status" value="2"/>
</dbReference>
<feature type="transmembrane region" description="Helical" evidence="10">
    <location>
        <begin position="943"/>
        <end position="966"/>
    </location>
</feature>
<evidence type="ECO:0008006" key="15">
    <source>
        <dbReference type="Google" id="ProtNLM"/>
    </source>
</evidence>
<evidence type="ECO:0000256" key="2">
    <source>
        <dbReference type="ARBA" id="ARBA00004308"/>
    </source>
</evidence>
<comment type="similarity">
    <text evidence="3">Belongs to the ABC transporter superfamily. ABCB family. Multidrug resistance exporter (TC 3.A.1.201) subfamily.</text>
</comment>
<dbReference type="SMART" id="SM00382">
    <property type="entry name" value="AAA"/>
    <property type="match status" value="2"/>
</dbReference>
<dbReference type="InterPro" id="IPR017871">
    <property type="entry name" value="ABC_transporter-like_CS"/>
</dbReference>
<gene>
    <name evidence="13" type="ORF">FOXYS1_9283</name>
</gene>
<dbReference type="Pfam" id="PF00664">
    <property type="entry name" value="ABC_membrane"/>
    <property type="match status" value="2"/>
</dbReference>
<dbReference type="PANTHER" id="PTHR43394:SF27">
    <property type="entry name" value="ATP-DEPENDENT TRANSLOCASE ABCB1-LIKE"/>
    <property type="match status" value="1"/>
</dbReference>
<reference evidence="13" key="1">
    <citation type="submission" date="2020-02" db="EMBL/GenBank/DDBJ databases">
        <title>Identification and distribution of gene clusters putatively required for synthesis of sphingolipid metabolism inhibitors in phylogenetically diverse species of the filamentous fungus Fusarium.</title>
        <authorList>
            <person name="Kim H.-S."/>
            <person name="Busman M."/>
            <person name="Brown D.W."/>
            <person name="Divon H."/>
            <person name="Uhlig S."/>
            <person name="Proctor R.H."/>
        </authorList>
    </citation>
    <scope>NUCLEOTIDE SEQUENCE [LARGE SCALE GENOMIC DNA]</scope>
    <source>
        <strain evidence="13">NRRL 39464</strain>
    </source>
</reference>
<dbReference type="AlphaFoldDB" id="A0A8H5A780"/>
<dbReference type="GO" id="GO:0005524">
    <property type="term" value="F:ATP binding"/>
    <property type="evidence" value="ECO:0007669"/>
    <property type="project" value="UniProtKB-KW"/>
</dbReference>
<evidence type="ECO:0000256" key="4">
    <source>
        <dbReference type="ARBA" id="ARBA00022692"/>
    </source>
</evidence>
<evidence type="ECO:0000259" key="12">
    <source>
        <dbReference type="PROSITE" id="PS50929"/>
    </source>
</evidence>
<feature type="transmembrane region" description="Helical" evidence="10">
    <location>
        <begin position="277"/>
        <end position="299"/>
    </location>
</feature>
<evidence type="ECO:0000256" key="5">
    <source>
        <dbReference type="ARBA" id="ARBA00022741"/>
    </source>
</evidence>
<proteinExistence type="inferred from homology"/>
<evidence type="ECO:0000256" key="6">
    <source>
        <dbReference type="ARBA" id="ARBA00022840"/>
    </source>
</evidence>
<feature type="domain" description="ABC transmembrane type-1" evidence="12">
    <location>
        <begin position="50"/>
        <end position="341"/>
    </location>
</feature>
<sequence>MEKTDNVADATAADRPDKNSNQSDQKPMSGFAAFLRIFTYCQPLDCVLEFIAVLAAVGSGVAMAMMNLVIGELMDVMGNPARIGTDPDGFMADVGNKTLYFVYIGIARLACTYIYSTLFTFVSFRVTNNIRQSYLRAALSQEISYFDHGTSGSIAMQGTSNGKLIQSGIADNLGLFFVSFTTFIASFIIAFISYWKLTLILICIMPAIMLVIGTMATIDAGIDSKNLRLLSQAAQYAETAFASIRTIKAFNLEPRIMHKYASVLDTSRQLCRKKSGVYGVMFAWQYFVIYAGMGLAFWQGIRMIARGEVDGIGTVFTVLFSVVIGSTSINGIAPNISSFVRAGTGAAELFALIDRTSDINPLDESGQTPTKVSGVIDIKSVSFSYPTRPDTRVLEDLSLNIPAGKITALVGASGSGKSTIIGLLERWYDPASGDITLDGISLRDLSVTWLRTAMRLVQQEPVLFNGTVFENIADGLIGTSWESQPRQTQEEQVKHAAKLAFADEFIQNLPEQYETRIGERGGLLSGGQRQRIAIARSIVSDPSILLLDEATSALDPHSEGIVQKALNSASRNRTTLVIAHKLATIRDADNIVVMSKGRIVEQGKHDDLIALGGTYAKLVQAQDLSTSKQSSTIETSDEESTATTEAIEPVQSLAKYTSAVNEDIASQIMREDFSLYKSTGLLHTIWKMIKSAPELGTCFVIMSIACAIGVMDIFTSSNLTKGGDFVSLMYFIVGLGSLIVFFVIGWISNIIAQALSHNVRVGLFRSMLRQDLRFFDRPENTIGALVSRIDSQSQAVLELMGFNVALAFQCIINIIASSILALAYAWKLGLVGVFAGMPPLLLAGFARIRLETRLNAGIDERFSASAAIASESVNAIRTVSSLAIEKSILNKYTVELDRAVWGSTRPLFHMMIWFSFTQSVEFFILALGFWFGSKLVSQGEISFPKFIISFLGVFFSGQAAGTIFSFSSSFTKANSAANYYFWLTSLQPIIRDTDDNHVKGPANGGSSIDFQNVQFSYPLAPEKRVIKGLSLTIERGQFLAFVGASGCGKSTMVSLLERFYDPTSGTIIIDGSAALSDISPRLYRNKVALVQQEPTLFSETIRENIAAGLDIGPGEQAHVKDDALEAACRAANVWDFVSSLPEGLNSLCGQGGSQLSGGQRQRITIARALIRDPSIILLDEATSALDTESERIVQKALMDAVASRDRITIAIAHRLSTIRDADKICVFSQGRIVEAGTHDELVSQNGIYKQMCYAQSLDRAT</sequence>
<evidence type="ECO:0000313" key="13">
    <source>
        <dbReference type="EMBL" id="KAF5260082.1"/>
    </source>
</evidence>
<keyword evidence="6" id="KW-0067">ATP-binding</keyword>
<evidence type="ECO:0000256" key="3">
    <source>
        <dbReference type="ARBA" id="ARBA00007577"/>
    </source>
</evidence>
<organism evidence="13 14">
    <name type="scientific">Fusarium oxysporum</name>
    <name type="common">Fusarium vascular wilt</name>
    <dbReference type="NCBI Taxonomy" id="5507"/>
    <lineage>
        <taxon>Eukaryota</taxon>
        <taxon>Fungi</taxon>
        <taxon>Dikarya</taxon>
        <taxon>Ascomycota</taxon>
        <taxon>Pezizomycotina</taxon>
        <taxon>Sordariomycetes</taxon>
        <taxon>Hypocreomycetidae</taxon>
        <taxon>Hypocreales</taxon>
        <taxon>Nectriaceae</taxon>
        <taxon>Fusarium</taxon>
        <taxon>Fusarium oxysporum species complex</taxon>
    </lineage>
</organism>
<feature type="transmembrane region" description="Helical" evidence="10">
    <location>
        <begin position="173"/>
        <end position="193"/>
    </location>
</feature>
<evidence type="ECO:0000313" key="14">
    <source>
        <dbReference type="Proteomes" id="UP000558688"/>
    </source>
</evidence>
<accession>A0A8H5A780</accession>
<dbReference type="GO" id="GO:0016887">
    <property type="term" value="F:ATP hydrolysis activity"/>
    <property type="evidence" value="ECO:0007669"/>
    <property type="project" value="InterPro"/>
</dbReference>
<dbReference type="InterPro" id="IPR039421">
    <property type="entry name" value="Type_1_exporter"/>
</dbReference>
<dbReference type="PROSITE" id="PS00211">
    <property type="entry name" value="ABC_TRANSPORTER_1"/>
    <property type="match status" value="2"/>
</dbReference>
<feature type="transmembrane region" description="Helical" evidence="10">
    <location>
        <begin position="795"/>
        <end position="822"/>
    </location>
</feature>
<dbReference type="Gene3D" id="1.20.1560.10">
    <property type="entry name" value="ABC transporter type 1, transmembrane domain"/>
    <property type="match status" value="2"/>
</dbReference>
<dbReference type="GO" id="GO:0012505">
    <property type="term" value="C:endomembrane system"/>
    <property type="evidence" value="ECO:0007669"/>
    <property type="project" value="UniProtKB-SubCell"/>
</dbReference>
<feature type="transmembrane region" description="Helical" evidence="10">
    <location>
        <begin position="828"/>
        <end position="846"/>
    </location>
</feature>
<feature type="domain" description="ABC transporter" evidence="11">
    <location>
        <begin position="376"/>
        <end position="621"/>
    </location>
</feature>
<comment type="subcellular location">
    <subcellularLocation>
        <location evidence="2">Endomembrane system</location>
    </subcellularLocation>
    <subcellularLocation>
        <location evidence="1">Membrane</location>
        <topology evidence="1">Multi-pass membrane protein</topology>
    </subcellularLocation>
</comment>
<keyword evidence="5" id="KW-0547">Nucleotide-binding</keyword>
<dbReference type="FunFam" id="3.40.50.300:FF:000913">
    <property type="entry name" value="ABC multidrug transporter SitT"/>
    <property type="match status" value="1"/>
</dbReference>
<dbReference type="PROSITE" id="PS50893">
    <property type="entry name" value="ABC_TRANSPORTER_2"/>
    <property type="match status" value="2"/>
</dbReference>
<evidence type="ECO:0000256" key="1">
    <source>
        <dbReference type="ARBA" id="ARBA00004141"/>
    </source>
</evidence>
<dbReference type="FunFam" id="3.40.50.300:FF:001530">
    <property type="entry name" value="ABC multidrug transporter (Eurofung)"/>
    <property type="match status" value="1"/>
</dbReference>
<dbReference type="GO" id="GO:0090374">
    <property type="term" value="P:oligopeptide export from mitochondrion"/>
    <property type="evidence" value="ECO:0007669"/>
    <property type="project" value="TreeGrafter"/>
</dbReference>
<comment type="caution">
    <text evidence="13">The sequence shown here is derived from an EMBL/GenBank/DDBJ whole genome shotgun (WGS) entry which is preliminary data.</text>
</comment>
<feature type="transmembrane region" description="Helical" evidence="10">
    <location>
        <begin position="100"/>
        <end position="124"/>
    </location>
</feature>
<dbReference type="InterPro" id="IPR027417">
    <property type="entry name" value="P-loop_NTPase"/>
</dbReference>
<protein>
    <recommendedName>
        <fullName evidence="15">Leptomycin B resistance protein pmd1</fullName>
    </recommendedName>
</protein>
<evidence type="ECO:0000256" key="9">
    <source>
        <dbReference type="SAM" id="MobiDB-lite"/>
    </source>
</evidence>
<dbReference type="SUPFAM" id="SSF52540">
    <property type="entry name" value="P-loop containing nucleoside triphosphate hydrolases"/>
    <property type="match status" value="2"/>
</dbReference>
<dbReference type="InterPro" id="IPR003439">
    <property type="entry name" value="ABC_transporter-like_ATP-bd"/>
</dbReference>
<dbReference type="Pfam" id="PF00005">
    <property type="entry name" value="ABC_tran"/>
    <property type="match status" value="2"/>
</dbReference>
<dbReference type="InterPro" id="IPR011527">
    <property type="entry name" value="ABC1_TM_dom"/>
</dbReference>
<feature type="transmembrane region" description="Helical" evidence="10">
    <location>
        <begin position="727"/>
        <end position="747"/>
    </location>
</feature>
<feature type="transmembrane region" description="Helical" evidence="10">
    <location>
        <begin position="199"/>
        <end position="222"/>
    </location>
</feature>
<name>A0A8H5A780_FUSOX</name>
<dbReference type="SUPFAM" id="SSF90123">
    <property type="entry name" value="ABC transporter transmembrane region"/>
    <property type="match status" value="2"/>
</dbReference>
<evidence type="ECO:0000256" key="8">
    <source>
        <dbReference type="ARBA" id="ARBA00023136"/>
    </source>
</evidence>
<dbReference type="Proteomes" id="UP000558688">
    <property type="component" value="Unassembled WGS sequence"/>
</dbReference>
<evidence type="ECO:0000256" key="10">
    <source>
        <dbReference type="SAM" id="Phobius"/>
    </source>
</evidence>
<keyword evidence="7 10" id="KW-1133">Transmembrane helix</keyword>